<dbReference type="CDD" id="cd07302">
    <property type="entry name" value="CHD"/>
    <property type="match status" value="1"/>
</dbReference>
<accession>A0A9P3Q7Q7</accession>
<evidence type="ECO:0000313" key="10">
    <source>
        <dbReference type="EMBL" id="GLB82352.1"/>
    </source>
</evidence>
<dbReference type="GO" id="GO:0035556">
    <property type="term" value="P:intracellular signal transduction"/>
    <property type="evidence" value="ECO:0007669"/>
    <property type="project" value="InterPro"/>
</dbReference>
<dbReference type="SMART" id="SM00304">
    <property type="entry name" value="HAMP"/>
    <property type="match status" value="1"/>
</dbReference>
<dbReference type="GeneID" id="83630399"/>
<reference evidence="11" key="1">
    <citation type="submission" date="2022-08" db="EMBL/GenBank/DDBJ databases">
        <title>Mycobacterium kiyosense sp. nov., scotochromogenic slow-glowing species isolated from respiratory specimens.</title>
        <authorList>
            <person name="Fukano H."/>
            <person name="Kazumi Y."/>
            <person name="Sakagami N."/>
            <person name="Ato M."/>
            <person name="Mitarai S."/>
            <person name="Hoshino Y."/>
        </authorList>
    </citation>
    <scope>NUCLEOTIDE SEQUENCE</scope>
    <source>
        <strain evidence="11">1413</strain>
        <strain evidence="10">SRL2020-028</strain>
    </source>
</reference>
<dbReference type="CDD" id="cd06225">
    <property type="entry name" value="HAMP"/>
    <property type="match status" value="1"/>
</dbReference>
<dbReference type="Pfam" id="PF00211">
    <property type="entry name" value="Guanylate_cyc"/>
    <property type="match status" value="1"/>
</dbReference>
<name>A0A9P3Q7Q7_9MYCO</name>
<keyword evidence="6 7" id="KW-0472">Membrane</keyword>
<dbReference type="SUPFAM" id="SSF158472">
    <property type="entry name" value="HAMP domain-like"/>
    <property type="match status" value="1"/>
</dbReference>
<feature type="transmembrane region" description="Helical" evidence="7">
    <location>
        <begin position="256"/>
        <end position="281"/>
    </location>
</feature>
<evidence type="ECO:0000313" key="11">
    <source>
        <dbReference type="EMBL" id="GLD30710.1"/>
    </source>
</evidence>
<comment type="caution">
    <text evidence="11">The sequence shown here is derived from an EMBL/GenBank/DDBJ whole genome shotgun (WGS) entry which is preliminary data.</text>
</comment>
<keyword evidence="12" id="KW-1185">Reference proteome</keyword>
<evidence type="ECO:0000256" key="4">
    <source>
        <dbReference type="ARBA" id="ARBA00022692"/>
    </source>
</evidence>
<dbReference type="InterPro" id="IPR001054">
    <property type="entry name" value="A/G_cyclase"/>
</dbReference>
<evidence type="ECO:0000256" key="5">
    <source>
        <dbReference type="ARBA" id="ARBA00022989"/>
    </source>
</evidence>
<feature type="transmembrane region" description="Helical" evidence="7">
    <location>
        <begin position="55"/>
        <end position="80"/>
    </location>
</feature>
<feature type="transmembrane region" description="Helical" evidence="7">
    <location>
        <begin position="92"/>
        <end position="113"/>
    </location>
</feature>
<dbReference type="PROSITE" id="PS50885">
    <property type="entry name" value="HAMP"/>
    <property type="match status" value="1"/>
</dbReference>
<keyword evidence="5 7" id="KW-1133">Transmembrane helix</keyword>
<dbReference type="AlphaFoldDB" id="A0A9P3Q7Q7"/>
<dbReference type="EMBL" id="BRZI01000016">
    <property type="protein sequence ID" value="GLD30710.1"/>
    <property type="molecule type" value="Genomic_DNA"/>
</dbReference>
<dbReference type="PROSITE" id="PS50125">
    <property type="entry name" value="GUANYLATE_CYCLASE_2"/>
    <property type="match status" value="1"/>
</dbReference>
<dbReference type="Pfam" id="PF00672">
    <property type="entry name" value="HAMP"/>
    <property type="match status" value="1"/>
</dbReference>
<dbReference type="Gene3D" id="6.10.340.10">
    <property type="match status" value="1"/>
</dbReference>
<feature type="domain" description="HAMP" evidence="9">
    <location>
        <begin position="280"/>
        <end position="332"/>
    </location>
</feature>
<feature type="transmembrane region" description="Helical" evidence="7">
    <location>
        <begin position="224"/>
        <end position="244"/>
    </location>
</feature>
<sequence>MAGRSARRTNAQRLGGVLEKVTRQSGHLAPTPDYGSWVLGRVSDSPRRRRIRIQVVLTTFVLIANLIGIGVALLVVTVIFPSPSVFDHRVWWITFVVAPAYIATALLVGVIWATNRVMNNVRWSIEQREPTVEDQRNTFFAPWHLTRVLLILWSVGAALLTLLHGLVDAEYVPKVLIGVSFSGIVVSGSCYLFTEFALRPVAAQALEVGPPPRRLAPGIMGRTLLVWAVGSGVPVLGILLAGVLTLTLRNLTPTQFAVAVVVLAIFALVFGFILIWLLSWFTATPVRVVREALQRVERGDLDTDLVVFDGTELGQLQRGFNRMVHGLRERERVRDLFGRHVGREVAALAEQEQPELGGEERHAAVVFVDIIGSTKMANSRPPKEIVAILNRFFDVVVDEVEKHHGMVNKFEGDAALAIFGAPLSLENPDAEALSAARAMSARLRDEVTECEAGIGVSSGVVVAGNVGAKERFEYTVIGGPVNAAARLCELAKEVPGRLVATASTVERAGEPESGRWELGDSTTLRGFDGPTQLAVPAD</sequence>
<evidence type="ECO:0000256" key="7">
    <source>
        <dbReference type="SAM" id="Phobius"/>
    </source>
</evidence>
<dbReference type="PANTHER" id="PTHR43081">
    <property type="entry name" value="ADENYLATE CYCLASE, TERMINAL-DIFFERENTIATION SPECIFIC-RELATED"/>
    <property type="match status" value="1"/>
</dbReference>
<dbReference type="Proteomes" id="UP001064782">
    <property type="component" value="Unassembled WGS sequence"/>
</dbReference>
<dbReference type="RefSeq" id="WP_236979584.1">
    <property type="nucleotide sequence ID" value="NZ_BRXE01000011.1"/>
</dbReference>
<comment type="similarity">
    <text evidence="2">Belongs to the adenylyl cyclase class-3 family.</text>
</comment>
<dbReference type="Proteomes" id="UP001165663">
    <property type="component" value="Unassembled WGS sequence"/>
</dbReference>
<keyword evidence="4 7" id="KW-0812">Transmembrane</keyword>
<dbReference type="GO" id="GO:0004016">
    <property type="term" value="F:adenylate cyclase activity"/>
    <property type="evidence" value="ECO:0007669"/>
    <property type="project" value="UniProtKB-ARBA"/>
</dbReference>
<keyword evidence="3" id="KW-1003">Cell membrane</keyword>
<organism evidence="11 12">
    <name type="scientific">Mycobacterium kiyosense</name>
    <dbReference type="NCBI Taxonomy" id="2871094"/>
    <lineage>
        <taxon>Bacteria</taxon>
        <taxon>Bacillati</taxon>
        <taxon>Actinomycetota</taxon>
        <taxon>Actinomycetes</taxon>
        <taxon>Mycobacteriales</taxon>
        <taxon>Mycobacteriaceae</taxon>
        <taxon>Mycobacterium</taxon>
    </lineage>
</organism>
<feature type="transmembrane region" description="Helical" evidence="7">
    <location>
        <begin position="175"/>
        <end position="194"/>
    </location>
</feature>
<dbReference type="SUPFAM" id="SSF55073">
    <property type="entry name" value="Nucleotide cyclase"/>
    <property type="match status" value="1"/>
</dbReference>
<dbReference type="GO" id="GO:0006171">
    <property type="term" value="P:cAMP biosynthetic process"/>
    <property type="evidence" value="ECO:0007669"/>
    <property type="project" value="TreeGrafter"/>
</dbReference>
<evidence type="ECO:0000259" key="9">
    <source>
        <dbReference type="PROSITE" id="PS50885"/>
    </source>
</evidence>
<dbReference type="PANTHER" id="PTHR43081:SF17">
    <property type="entry name" value="BLL5647 PROTEIN"/>
    <property type="match status" value="1"/>
</dbReference>
<feature type="transmembrane region" description="Helical" evidence="7">
    <location>
        <begin position="145"/>
        <end position="163"/>
    </location>
</feature>
<feature type="domain" description="Guanylate cyclase" evidence="8">
    <location>
        <begin position="364"/>
        <end position="488"/>
    </location>
</feature>
<dbReference type="GO" id="GO:0005886">
    <property type="term" value="C:plasma membrane"/>
    <property type="evidence" value="ECO:0007669"/>
    <property type="project" value="UniProtKB-SubCell"/>
</dbReference>
<evidence type="ECO:0000256" key="2">
    <source>
        <dbReference type="ARBA" id="ARBA00005381"/>
    </source>
</evidence>
<evidence type="ECO:0000256" key="6">
    <source>
        <dbReference type="ARBA" id="ARBA00023136"/>
    </source>
</evidence>
<comment type="subcellular location">
    <subcellularLocation>
        <location evidence="1">Cell membrane</location>
        <topology evidence="1">Multi-pass membrane protein</topology>
    </subcellularLocation>
</comment>
<evidence type="ECO:0000259" key="8">
    <source>
        <dbReference type="PROSITE" id="PS50125"/>
    </source>
</evidence>
<gene>
    <name evidence="11" type="ORF">Mkiyose1413_25930</name>
    <name evidence="10" type="ORF">SRL2020028_16080</name>
</gene>
<dbReference type="SMART" id="SM00044">
    <property type="entry name" value="CYCc"/>
    <property type="match status" value="1"/>
</dbReference>
<dbReference type="InterPro" id="IPR029787">
    <property type="entry name" value="Nucleotide_cyclase"/>
</dbReference>
<dbReference type="Gene3D" id="3.30.70.1230">
    <property type="entry name" value="Nucleotide cyclase"/>
    <property type="match status" value="1"/>
</dbReference>
<evidence type="ECO:0000256" key="3">
    <source>
        <dbReference type="ARBA" id="ARBA00022475"/>
    </source>
</evidence>
<dbReference type="InterPro" id="IPR003660">
    <property type="entry name" value="HAMP_dom"/>
</dbReference>
<evidence type="ECO:0000256" key="1">
    <source>
        <dbReference type="ARBA" id="ARBA00004651"/>
    </source>
</evidence>
<proteinExistence type="inferred from homology"/>
<evidence type="ECO:0000313" key="12">
    <source>
        <dbReference type="Proteomes" id="UP001064782"/>
    </source>
</evidence>
<protein>
    <submittedName>
        <fullName evidence="11">Adenylate cyclase</fullName>
    </submittedName>
</protein>
<dbReference type="EMBL" id="BRXE01000011">
    <property type="protein sequence ID" value="GLB82352.1"/>
    <property type="molecule type" value="Genomic_DNA"/>
</dbReference>
<dbReference type="InterPro" id="IPR050697">
    <property type="entry name" value="Adenylyl/Guanylyl_Cyclase_3/4"/>
</dbReference>